<protein>
    <submittedName>
        <fullName evidence="2">ADP-ribosylglycohydrolase family protein</fullName>
    </submittedName>
</protein>
<name>A0A940N3Z7_9PROT</name>
<dbReference type="PANTHER" id="PTHR16222">
    <property type="entry name" value="ADP-RIBOSYLGLYCOHYDROLASE"/>
    <property type="match status" value="1"/>
</dbReference>
<dbReference type="Proteomes" id="UP000677537">
    <property type="component" value="Unassembled WGS sequence"/>
</dbReference>
<comment type="cofactor">
    <cofactor evidence="1">
        <name>Mg(2+)</name>
        <dbReference type="ChEBI" id="CHEBI:18420"/>
    </cofactor>
    <text evidence="1">Binds 2 magnesium ions per subunit.</text>
</comment>
<evidence type="ECO:0000313" key="2">
    <source>
        <dbReference type="EMBL" id="MBP0496262.1"/>
    </source>
</evidence>
<dbReference type="GO" id="GO:0046872">
    <property type="term" value="F:metal ion binding"/>
    <property type="evidence" value="ECO:0007669"/>
    <property type="project" value="UniProtKB-KW"/>
</dbReference>
<dbReference type="AlphaFoldDB" id="A0A940N3Z7"/>
<gene>
    <name evidence="2" type="ORF">J5Y10_25990</name>
</gene>
<evidence type="ECO:0000313" key="3">
    <source>
        <dbReference type="Proteomes" id="UP000677537"/>
    </source>
</evidence>
<sequence>MTSRLSWTLNGPTTDRATGALVGLAVGDALGTTLEFTRRDTAPHHTEMTGGGPFGLKPGQWTDDTSMALALAESLLVGDTLDPRDLMDRFVRWWRTGAYSCTGTCFDIGITMCEALARYERTGDPLAGPTEEDTAGNGSVVRAVPVALYALDDPAAASSLSRPQSPTTHGAPQAVQGCNLLVALLRKAGLGADMAAVLAPRPRRGWCRNGVLRRGRRYVRTSHTHPLQIAKILCPRNGMLGITFCPVLSRQVEGRGRYRRLVTRPRYGPRSHLRLRRRLCPLPLHPSPPGRDATCPSI</sequence>
<dbReference type="InterPro" id="IPR005502">
    <property type="entry name" value="Ribosyl_crysJ1"/>
</dbReference>
<keyword evidence="1" id="KW-0460">Magnesium</keyword>
<proteinExistence type="predicted"/>
<dbReference type="PANTHER" id="PTHR16222:SF12">
    <property type="entry name" value="ADP-RIBOSYLGLYCOHYDROLASE-RELATED"/>
    <property type="match status" value="1"/>
</dbReference>
<feature type="binding site" evidence="1">
    <location>
        <position position="62"/>
    </location>
    <ligand>
        <name>Mg(2+)</name>
        <dbReference type="ChEBI" id="CHEBI:18420"/>
        <label>1</label>
    </ligand>
</feature>
<dbReference type="RefSeq" id="WP_209377056.1">
    <property type="nucleotide sequence ID" value="NZ_JAGIZA010000032.1"/>
</dbReference>
<dbReference type="InterPro" id="IPR036705">
    <property type="entry name" value="Ribosyl_crysJ1_sf"/>
</dbReference>
<dbReference type="Pfam" id="PF03747">
    <property type="entry name" value="ADP_ribosyl_GH"/>
    <property type="match status" value="1"/>
</dbReference>
<dbReference type="Gene3D" id="1.10.4080.10">
    <property type="entry name" value="ADP-ribosylation/Crystallin J1"/>
    <property type="match status" value="1"/>
</dbReference>
<dbReference type="EMBL" id="JAGIZA010000032">
    <property type="protein sequence ID" value="MBP0496262.1"/>
    <property type="molecule type" value="Genomic_DNA"/>
</dbReference>
<accession>A0A940N3Z7</accession>
<dbReference type="InterPro" id="IPR050792">
    <property type="entry name" value="ADP-ribosylglycohydrolase"/>
</dbReference>
<dbReference type="SUPFAM" id="SSF101478">
    <property type="entry name" value="ADP-ribosylglycohydrolase"/>
    <property type="match status" value="1"/>
</dbReference>
<organism evidence="2 3">
    <name type="scientific">Roseomonas indoligenes</name>
    <dbReference type="NCBI Taxonomy" id="2820811"/>
    <lineage>
        <taxon>Bacteria</taxon>
        <taxon>Pseudomonadati</taxon>
        <taxon>Pseudomonadota</taxon>
        <taxon>Alphaproteobacteria</taxon>
        <taxon>Acetobacterales</taxon>
        <taxon>Roseomonadaceae</taxon>
        <taxon>Roseomonas</taxon>
    </lineage>
</organism>
<reference evidence="2" key="1">
    <citation type="submission" date="2021-03" db="EMBL/GenBank/DDBJ databases">
        <authorList>
            <person name="So Y."/>
        </authorList>
    </citation>
    <scope>NUCLEOTIDE SEQUENCE</scope>
    <source>
        <strain evidence="2">SG15</strain>
    </source>
</reference>
<evidence type="ECO:0000256" key="1">
    <source>
        <dbReference type="PIRSR" id="PIRSR605502-1"/>
    </source>
</evidence>
<comment type="caution">
    <text evidence="2">The sequence shown here is derived from an EMBL/GenBank/DDBJ whole genome shotgun (WGS) entry which is preliminary data.</text>
</comment>
<keyword evidence="3" id="KW-1185">Reference proteome</keyword>
<feature type="binding site" evidence="1">
    <location>
        <position position="63"/>
    </location>
    <ligand>
        <name>Mg(2+)</name>
        <dbReference type="ChEBI" id="CHEBI:18420"/>
        <label>1</label>
    </ligand>
</feature>
<feature type="binding site" evidence="1">
    <location>
        <position position="64"/>
    </location>
    <ligand>
        <name>Mg(2+)</name>
        <dbReference type="ChEBI" id="CHEBI:18420"/>
        <label>1</label>
    </ligand>
</feature>
<keyword evidence="1" id="KW-0479">Metal-binding</keyword>